<comment type="caution">
    <text evidence="1">The sequence shown here is derived from an EMBL/GenBank/DDBJ whole genome shotgun (WGS) entry which is preliminary data.</text>
</comment>
<name>A0A9J6E3V1_RHIMP</name>
<sequence>MPRRESFDRFPQRGATSRHFAFFPSLHLNWRSAAVLFRFVCYNRVVCYSRERRRRPEAGCSFSKTGPSSVGLWRLGGADERRLLPSSLRVRARVFVCSKREIRVVVGGRAALFFQTSARADANVASWRTVVVCHVPDTKEYRRATGRLLPARRPEACTRATAARLTC</sequence>
<reference evidence="1" key="1">
    <citation type="journal article" date="2020" name="Cell">
        <title>Large-Scale Comparative Analyses of Tick Genomes Elucidate Their Genetic Diversity and Vector Capacities.</title>
        <authorList>
            <consortium name="Tick Genome and Microbiome Consortium (TIGMIC)"/>
            <person name="Jia N."/>
            <person name="Wang J."/>
            <person name="Shi W."/>
            <person name="Du L."/>
            <person name="Sun Y."/>
            <person name="Zhan W."/>
            <person name="Jiang J.F."/>
            <person name="Wang Q."/>
            <person name="Zhang B."/>
            <person name="Ji P."/>
            <person name="Bell-Sakyi L."/>
            <person name="Cui X.M."/>
            <person name="Yuan T.T."/>
            <person name="Jiang B.G."/>
            <person name="Yang W.F."/>
            <person name="Lam T.T."/>
            <person name="Chang Q.C."/>
            <person name="Ding S.J."/>
            <person name="Wang X.J."/>
            <person name="Zhu J.G."/>
            <person name="Ruan X.D."/>
            <person name="Zhao L."/>
            <person name="Wei J.T."/>
            <person name="Ye R.Z."/>
            <person name="Que T.C."/>
            <person name="Du C.H."/>
            <person name="Zhou Y.H."/>
            <person name="Cheng J.X."/>
            <person name="Dai P.F."/>
            <person name="Guo W.B."/>
            <person name="Han X.H."/>
            <person name="Huang E.J."/>
            <person name="Li L.F."/>
            <person name="Wei W."/>
            <person name="Gao Y.C."/>
            <person name="Liu J.Z."/>
            <person name="Shao H.Z."/>
            <person name="Wang X."/>
            <person name="Wang C.C."/>
            <person name="Yang T.C."/>
            <person name="Huo Q.B."/>
            <person name="Li W."/>
            <person name="Chen H.Y."/>
            <person name="Chen S.E."/>
            <person name="Zhou L.G."/>
            <person name="Ni X.B."/>
            <person name="Tian J.H."/>
            <person name="Sheng Y."/>
            <person name="Liu T."/>
            <person name="Pan Y.S."/>
            <person name="Xia L.Y."/>
            <person name="Li J."/>
            <person name="Zhao F."/>
            <person name="Cao W.C."/>
        </authorList>
    </citation>
    <scope>NUCLEOTIDE SEQUENCE</scope>
    <source>
        <strain evidence="1">Rmic-2018</strain>
    </source>
</reference>
<gene>
    <name evidence="1" type="ORF">HPB51_018136</name>
</gene>
<dbReference type="EMBL" id="JABSTU010000006">
    <property type="protein sequence ID" value="KAH8028712.1"/>
    <property type="molecule type" value="Genomic_DNA"/>
</dbReference>
<evidence type="ECO:0000313" key="1">
    <source>
        <dbReference type="EMBL" id="KAH8028712.1"/>
    </source>
</evidence>
<protein>
    <submittedName>
        <fullName evidence="1">Uncharacterized protein</fullName>
    </submittedName>
</protein>
<dbReference type="Proteomes" id="UP000821866">
    <property type="component" value="Chromosome 4"/>
</dbReference>
<evidence type="ECO:0000313" key="2">
    <source>
        <dbReference type="Proteomes" id="UP000821866"/>
    </source>
</evidence>
<reference evidence="1" key="2">
    <citation type="submission" date="2021-09" db="EMBL/GenBank/DDBJ databases">
        <authorList>
            <person name="Jia N."/>
            <person name="Wang J."/>
            <person name="Shi W."/>
            <person name="Du L."/>
            <person name="Sun Y."/>
            <person name="Zhan W."/>
            <person name="Jiang J."/>
            <person name="Wang Q."/>
            <person name="Zhang B."/>
            <person name="Ji P."/>
            <person name="Sakyi L.B."/>
            <person name="Cui X."/>
            <person name="Yuan T."/>
            <person name="Jiang B."/>
            <person name="Yang W."/>
            <person name="Lam T.T.-Y."/>
            <person name="Chang Q."/>
            <person name="Ding S."/>
            <person name="Wang X."/>
            <person name="Zhu J."/>
            <person name="Ruan X."/>
            <person name="Zhao L."/>
            <person name="Wei J."/>
            <person name="Que T."/>
            <person name="Du C."/>
            <person name="Cheng J."/>
            <person name="Dai P."/>
            <person name="Han X."/>
            <person name="Huang E."/>
            <person name="Gao Y."/>
            <person name="Liu J."/>
            <person name="Shao H."/>
            <person name="Ye R."/>
            <person name="Li L."/>
            <person name="Wei W."/>
            <person name="Wang X."/>
            <person name="Wang C."/>
            <person name="Huo Q."/>
            <person name="Li W."/>
            <person name="Guo W."/>
            <person name="Chen H."/>
            <person name="Chen S."/>
            <person name="Zhou L."/>
            <person name="Zhou L."/>
            <person name="Ni X."/>
            <person name="Tian J."/>
            <person name="Zhou Y."/>
            <person name="Sheng Y."/>
            <person name="Liu T."/>
            <person name="Pan Y."/>
            <person name="Xia L."/>
            <person name="Li J."/>
            <person name="Zhao F."/>
            <person name="Cao W."/>
        </authorList>
    </citation>
    <scope>NUCLEOTIDE SEQUENCE</scope>
    <source>
        <strain evidence="1">Rmic-2018</strain>
        <tissue evidence="1">Larvae</tissue>
    </source>
</reference>
<dbReference type="AlphaFoldDB" id="A0A9J6E3V1"/>
<accession>A0A9J6E3V1</accession>
<proteinExistence type="predicted"/>
<keyword evidence="2" id="KW-1185">Reference proteome</keyword>
<organism evidence="1 2">
    <name type="scientific">Rhipicephalus microplus</name>
    <name type="common">Cattle tick</name>
    <name type="synonym">Boophilus microplus</name>
    <dbReference type="NCBI Taxonomy" id="6941"/>
    <lineage>
        <taxon>Eukaryota</taxon>
        <taxon>Metazoa</taxon>
        <taxon>Ecdysozoa</taxon>
        <taxon>Arthropoda</taxon>
        <taxon>Chelicerata</taxon>
        <taxon>Arachnida</taxon>
        <taxon>Acari</taxon>
        <taxon>Parasitiformes</taxon>
        <taxon>Ixodida</taxon>
        <taxon>Ixodoidea</taxon>
        <taxon>Ixodidae</taxon>
        <taxon>Rhipicephalinae</taxon>
        <taxon>Rhipicephalus</taxon>
        <taxon>Boophilus</taxon>
    </lineage>
</organism>